<keyword evidence="7" id="KW-0808">Transferase</keyword>
<gene>
    <name evidence="17" type="ORF">E0L32_001451</name>
</gene>
<protein>
    <recommendedName>
        <fullName evidence="3">non-specific serine/threonine protein kinase</fullName>
        <ecNumber evidence="3">2.7.11.1</ecNumber>
    </recommendedName>
</protein>
<feature type="compositionally biased region" description="Polar residues" evidence="14">
    <location>
        <begin position="1"/>
        <end position="13"/>
    </location>
</feature>
<dbReference type="InterPro" id="IPR033923">
    <property type="entry name" value="PAK_BD"/>
</dbReference>
<dbReference type="InterPro" id="IPR000095">
    <property type="entry name" value="CRIB_dom"/>
</dbReference>
<evidence type="ECO:0000256" key="13">
    <source>
        <dbReference type="PROSITE-ProRule" id="PRU10141"/>
    </source>
</evidence>
<evidence type="ECO:0000256" key="3">
    <source>
        <dbReference type="ARBA" id="ARBA00012513"/>
    </source>
</evidence>
<dbReference type="GO" id="GO:0004674">
    <property type="term" value="F:protein serine/threonine kinase activity"/>
    <property type="evidence" value="ECO:0007669"/>
    <property type="project" value="UniProtKB-KW"/>
</dbReference>
<proteinExistence type="inferred from homology"/>
<feature type="compositionally biased region" description="Polar residues" evidence="14">
    <location>
        <begin position="131"/>
        <end position="144"/>
    </location>
</feature>
<keyword evidence="5" id="KW-0589">Pheromone response</keyword>
<dbReference type="Gene3D" id="1.10.510.10">
    <property type="entry name" value="Transferase(Phosphotransferase) domain 1"/>
    <property type="match status" value="1"/>
</dbReference>
<evidence type="ECO:0000256" key="5">
    <source>
        <dbReference type="ARBA" id="ARBA00022507"/>
    </source>
</evidence>
<organism evidence="17 18">
    <name type="scientific">Thyridium curvatum</name>
    <dbReference type="NCBI Taxonomy" id="1093900"/>
    <lineage>
        <taxon>Eukaryota</taxon>
        <taxon>Fungi</taxon>
        <taxon>Dikarya</taxon>
        <taxon>Ascomycota</taxon>
        <taxon>Pezizomycotina</taxon>
        <taxon>Sordariomycetes</taxon>
        <taxon>Sordariomycetidae</taxon>
        <taxon>Thyridiales</taxon>
        <taxon>Thyridiaceae</taxon>
        <taxon>Thyridium</taxon>
    </lineage>
</organism>
<dbReference type="GO" id="GO:0019236">
    <property type="term" value="P:response to pheromone"/>
    <property type="evidence" value="ECO:0007669"/>
    <property type="project" value="UniProtKB-KW"/>
</dbReference>
<evidence type="ECO:0000256" key="8">
    <source>
        <dbReference type="ARBA" id="ARBA00022741"/>
    </source>
</evidence>
<dbReference type="GO" id="GO:0106310">
    <property type="term" value="F:protein serine kinase activity"/>
    <property type="evidence" value="ECO:0007669"/>
    <property type="project" value="RHEA"/>
</dbReference>
<evidence type="ECO:0000256" key="4">
    <source>
        <dbReference type="ARBA" id="ARBA00022490"/>
    </source>
</evidence>
<feature type="region of interest" description="Disordered" evidence="14">
    <location>
        <begin position="1"/>
        <end position="159"/>
    </location>
</feature>
<comment type="similarity">
    <text evidence="2">Belongs to the protein kinase superfamily. STE Ser/Thr protein kinase family. STE20 subfamily.</text>
</comment>
<dbReference type="Pfam" id="PF00786">
    <property type="entry name" value="PBD"/>
    <property type="match status" value="1"/>
</dbReference>
<feature type="domain" description="Protein kinase" evidence="15">
    <location>
        <begin position="623"/>
        <end position="874"/>
    </location>
</feature>
<dbReference type="SUPFAM" id="SSF56112">
    <property type="entry name" value="Protein kinase-like (PK-like)"/>
    <property type="match status" value="1"/>
</dbReference>
<dbReference type="GO" id="GO:0005737">
    <property type="term" value="C:cytoplasm"/>
    <property type="evidence" value="ECO:0007669"/>
    <property type="project" value="UniProtKB-SubCell"/>
</dbReference>
<dbReference type="GeneID" id="41968898"/>
<dbReference type="SMART" id="SM00220">
    <property type="entry name" value="S_TKc"/>
    <property type="match status" value="1"/>
</dbReference>
<dbReference type="InterPro" id="IPR008271">
    <property type="entry name" value="Ser/Thr_kinase_AS"/>
</dbReference>
<feature type="compositionally biased region" description="Basic and acidic residues" evidence="14">
    <location>
        <begin position="339"/>
        <end position="356"/>
    </location>
</feature>
<dbReference type="PROSITE" id="PS00108">
    <property type="entry name" value="PROTEIN_KINASE_ST"/>
    <property type="match status" value="1"/>
</dbReference>
<dbReference type="PANTHER" id="PTHR45832:SF22">
    <property type="entry name" value="SERINE_THREONINE-PROTEIN KINASE SAMKA-RELATED"/>
    <property type="match status" value="1"/>
</dbReference>
<accession>A0A507AUS8</accession>
<dbReference type="FunFam" id="3.30.200.20:FF:000385">
    <property type="entry name" value="Non-specific serine/threonine protein kinase"/>
    <property type="match status" value="1"/>
</dbReference>
<dbReference type="AlphaFoldDB" id="A0A507AUS8"/>
<feature type="compositionally biased region" description="Low complexity" evidence="14">
    <location>
        <begin position="496"/>
        <end position="505"/>
    </location>
</feature>
<feature type="compositionally biased region" description="Low complexity" evidence="14">
    <location>
        <begin position="361"/>
        <end position="385"/>
    </location>
</feature>
<keyword evidence="10 13" id="KW-0067">ATP-binding</keyword>
<dbReference type="FunCoup" id="A0A507AUS8">
    <property type="interactions" value="351"/>
</dbReference>
<feature type="region of interest" description="Disordered" evidence="14">
    <location>
        <begin position="182"/>
        <end position="251"/>
    </location>
</feature>
<evidence type="ECO:0000256" key="9">
    <source>
        <dbReference type="ARBA" id="ARBA00022777"/>
    </source>
</evidence>
<reference evidence="17 18" key="1">
    <citation type="submission" date="2019-06" db="EMBL/GenBank/DDBJ databases">
        <title>Draft genome sequence of the filamentous fungus Phialemoniopsis curvata isolated from diesel fuel.</title>
        <authorList>
            <person name="Varaljay V.A."/>
            <person name="Lyon W.J."/>
            <person name="Crouch A.L."/>
            <person name="Drake C.E."/>
            <person name="Hollomon J.M."/>
            <person name="Nadeau L.J."/>
            <person name="Nunn H.S."/>
            <person name="Stevenson B.S."/>
            <person name="Bojanowski C.L."/>
            <person name="Crookes-Goodson W.J."/>
        </authorList>
    </citation>
    <scope>NUCLEOTIDE SEQUENCE [LARGE SCALE GENOMIC DNA]</scope>
    <source>
        <strain evidence="17 18">D216</strain>
    </source>
</reference>
<sequence>MDGQSLDNSSNGLSHRKRLTKKPPSSHHHNSALSVDGRIDAQHPLLSKTSSTSLRRAPSAPPARSPTFNASSSSSPRHLPSSSTASRSNHPSPVLPGSEFIGASPHPSHHHQQHQYQHQQQPVHNVHQYQSQPATVARKNTNRNSDPHFHGHLRSQPSEDFVGAPFDGAAIINRIEAIKSPTQPAFPAHPARPAPSAPSHMTPDQRIMGPPLRQSASFSAADNIASEKSQVSKISETQIAASKRYSDESKDAKLPGVLRKKSGFSGFMTSLVGSPRKPLISAPENPVHVTHVGYDSNTGQFTGLPKEWQRLINESGITEKERRENPETLVNVINFYKETQERPHEEQNLEKFHDARPGLTSNPSSSSNMASPSMLPPGYMAMSPMISPPASPRFPQVNHEGSFENPRSPPPVPRGPGPLPAKDISLIPTRPAPRPPVSLPTRTAPQGPPSAPFTAMDSGIGMSSQQNEDLPSVAYNPSQPKDNAAMLPEEHRNRSRSNSRATAPYSPQPPQPSPAVQAAYQQQLMQQQQEQAMAQAQAAMSGQLGRAPSKRQPPTQQPTPPQSQHQFPTGASANGASRPPQAAQAAVPAAVPRPRQRARQSTNLDVVAALKRICSEGDPHNIYRNFSKIGQGASGGVFTGYEKGTNRLVAIKQMNLEQQPKKDLIINEILVMKDSSHPNIVNFIDSYLCNGELWVVMEFMEGGSLTDVVTFNIMTEGQIASVCRETLKGLQHLHSKGVIHRDIKSDNILLSQEGNIKLTDFGFCATINEAQNKRTTMVGTPYWMAPEVVTRKEYGRKVDIWSLGIMAIEMIEGEPPYLTESPLRALWLIATNGTPTIKEPENLSKVFKDFLWFALKVDPEKRASAHDLLRHDFMKSCVDLSQLAPLVRAAREARAQEKARKGQ</sequence>
<evidence type="ECO:0000256" key="7">
    <source>
        <dbReference type="ARBA" id="ARBA00022679"/>
    </source>
</evidence>
<dbReference type="Proteomes" id="UP000319257">
    <property type="component" value="Unassembled WGS sequence"/>
</dbReference>
<feature type="compositionally biased region" description="Low complexity" evidence="14">
    <location>
        <begin position="576"/>
        <end position="593"/>
    </location>
</feature>
<dbReference type="EC" id="2.7.11.1" evidence="3"/>
<dbReference type="GO" id="GO:0005524">
    <property type="term" value="F:ATP binding"/>
    <property type="evidence" value="ECO:0007669"/>
    <property type="project" value="UniProtKB-UniRule"/>
</dbReference>
<dbReference type="InterPro" id="IPR051931">
    <property type="entry name" value="PAK3-like"/>
</dbReference>
<dbReference type="PROSITE" id="PS50011">
    <property type="entry name" value="PROTEIN_KINASE_DOM"/>
    <property type="match status" value="1"/>
</dbReference>
<feature type="compositionally biased region" description="Low complexity" evidence="14">
    <location>
        <begin position="114"/>
        <end position="130"/>
    </location>
</feature>
<evidence type="ECO:0000256" key="12">
    <source>
        <dbReference type="ARBA" id="ARBA00048679"/>
    </source>
</evidence>
<dbReference type="InParanoid" id="A0A507AUS8"/>
<feature type="region of interest" description="Disordered" evidence="14">
    <location>
        <begin position="339"/>
        <end position="600"/>
    </location>
</feature>
<dbReference type="PANTHER" id="PTHR45832">
    <property type="entry name" value="SERINE/THREONINE-PROTEIN KINASE SAMKA-RELATED-RELATED"/>
    <property type="match status" value="1"/>
</dbReference>
<dbReference type="CDD" id="cd06614">
    <property type="entry name" value="STKc_PAK"/>
    <property type="match status" value="1"/>
</dbReference>
<feature type="compositionally biased region" description="Polar residues" evidence="14">
    <location>
        <begin position="461"/>
        <end position="481"/>
    </location>
</feature>
<evidence type="ECO:0000313" key="17">
    <source>
        <dbReference type="EMBL" id="TPX10254.1"/>
    </source>
</evidence>
<feature type="domain" description="CRIB" evidence="16">
    <location>
        <begin position="280"/>
        <end position="293"/>
    </location>
</feature>
<name>A0A507AUS8_9PEZI</name>
<comment type="catalytic activity">
    <reaction evidence="12">
        <text>L-seryl-[protein] + ATP = O-phospho-L-seryl-[protein] + ADP + H(+)</text>
        <dbReference type="Rhea" id="RHEA:17989"/>
        <dbReference type="Rhea" id="RHEA-COMP:9863"/>
        <dbReference type="Rhea" id="RHEA-COMP:11604"/>
        <dbReference type="ChEBI" id="CHEBI:15378"/>
        <dbReference type="ChEBI" id="CHEBI:29999"/>
        <dbReference type="ChEBI" id="CHEBI:30616"/>
        <dbReference type="ChEBI" id="CHEBI:83421"/>
        <dbReference type="ChEBI" id="CHEBI:456216"/>
        <dbReference type="EC" id="2.7.11.1"/>
    </reaction>
</comment>
<dbReference type="InterPro" id="IPR011009">
    <property type="entry name" value="Kinase-like_dom_sf"/>
</dbReference>
<feature type="compositionally biased region" description="Low complexity" evidence="14">
    <location>
        <begin position="65"/>
        <end position="86"/>
    </location>
</feature>
<feature type="compositionally biased region" description="Pro residues" evidence="14">
    <location>
        <begin position="407"/>
        <end position="419"/>
    </location>
</feature>
<keyword evidence="8 13" id="KW-0547">Nucleotide-binding</keyword>
<feature type="compositionally biased region" description="Low complexity" evidence="14">
    <location>
        <begin position="514"/>
        <end position="540"/>
    </location>
</feature>
<dbReference type="PROSITE" id="PS50108">
    <property type="entry name" value="CRIB"/>
    <property type="match status" value="1"/>
</dbReference>
<evidence type="ECO:0000313" key="18">
    <source>
        <dbReference type="Proteomes" id="UP000319257"/>
    </source>
</evidence>
<dbReference type="SMART" id="SM00285">
    <property type="entry name" value="PBD"/>
    <property type="match status" value="1"/>
</dbReference>
<comment type="caution">
    <text evidence="17">The sequence shown here is derived from an EMBL/GenBank/DDBJ whole genome shotgun (WGS) entry which is preliminary data.</text>
</comment>
<keyword evidence="4" id="KW-0963">Cytoplasm</keyword>
<dbReference type="Pfam" id="PF00069">
    <property type="entry name" value="Pkinase"/>
    <property type="match status" value="1"/>
</dbReference>
<keyword evidence="9" id="KW-0418">Kinase</keyword>
<evidence type="ECO:0000256" key="1">
    <source>
        <dbReference type="ARBA" id="ARBA00004496"/>
    </source>
</evidence>
<comment type="catalytic activity">
    <reaction evidence="11">
        <text>L-threonyl-[protein] + ATP = O-phospho-L-threonyl-[protein] + ADP + H(+)</text>
        <dbReference type="Rhea" id="RHEA:46608"/>
        <dbReference type="Rhea" id="RHEA-COMP:11060"/>
        <dbReference type="Rhea" id="RHEA-COMP:11605"/>
        <dbReference type="ChEBI" id="CHEBI:15378"/>
        <dbReference type="ChEBI" id="CHEBI:30013"/>
        <dbReference type="ChEBI" id="CHEBI:30616"/>
        <dbReference type="ChEBI" id="CHEBI:61977"/>
        <dbReference type="ChEBI" id="CHEBI:456216"/>
        <dbReference type="EC" id="2.7.11.1"/>
    </reaction>
</comment>
<dbReference type="EMBL" id="SKBQ01000005">
    <property type="protein sequence ID" value="TPX10254.1"/>
    <property type="molecule type" value="Genomic_DNA"/>
</dbReference>
<evidence type="ECO:0000259" key="15">
    <source>
        <dbReference type="PROSITE" id="PS50011"/>
    </source>
</evidence>
<evidence type="ECO:0000259" key="16">
    <source>
        <dbReference type="PROSITE" id="PS50108"/>
    </source>
</evidence>
<feature type="binding site" evidence="13">
    <location>
        <position position="652"/>
    </location>
    <ligand>
        <name>ATP</name>
        <dbReference type="ChEBI" id="CHEBI:30616"/>
    </ligand>
</feature>
<dbReference type="InterPro" id="IPR000719">
    <property type="entry name" value="Prot_kinase_dom"/>
</dbReference>
<feature type="compositionally biased region" description="Basic residues" evidence="14">
    <location>
        <begin position="14"/>
        <end position="30"/>
    </location>
</feature>
<evidence type="ECO:0000256" key="2">
    <source>
        <dbReference type="ARBA" id="ARBA00008874"/>
    </source>
</evidence>
<evidence type="ECO:0000256" key="10">
    <source>
        <dbReference type="ARBA" id="ARBA00022840"/>
    </source>
</evidence>
<dbReference type="OrthoDB" id="248923at2759"/>
<evidence type="ECO:0000256" key="14">
    <source>
        <dbReference type="SAM" id="MobiDB-lite"/>
    </source>
</evidence>
<dbReference type="InterPro" id="IPR017441">
    <property type="entry name" value="Protein_kinase_ATP_BS"/>
</dbReference>
<feature type="compositionally biased region" description="Polar residues" evidence="14">
    <location>
        <begin position="214"/>
        <end position="240"/>
    </location>
</feature>
<comment type="subcellular location">
    <subcellularLocation>
        <location evidence="1">Cytoplasm</location>
    </subcellularLocation>
</comment>
<dbReference type="PROSITE" id="PS00107">
    <property type="entry name" value="PROTEIN_KINASE_ATP"/>
    <property type="match status" value="1"/>
</dbReference>
<dbReference type="CDD" id="cd01093">
    <property type="entry name" value="CRIB_PAK_like"/>
    <property type="match status" value="1"/>
</dbReference>
<dbReference type="STRING" id="1093900.A0A507AUS8"/>
<keyword evidence="18" id="KW-1185">Reference proteome</keyword>
<dbReference type="Gene3D" id="3.30.200.20">
    <property type="entry name" value="Phosphorylase Kinase, domain 1"/>
    <property type="match status" value="1"/>
</dbReference>
<evidence type="ECO:0000256" key="11">
    <source>
        <dbReference type="ARBA" id="ARBA00047899"/>
    </source>
</evidence>
<dbReference type="GO" id="GO:0030447">
    <property type="term" value="P:filamentous growth"/>
    <property type="evidence" value="ECO:0007669"/>
    <property type="project" value="UniProtKB-ARBA"/>
</dbReference>
<dbReference type="RefSeq" id="XP_030991965.1">
    <property type="nucleotide sequence ID" value="XM_031135531.1"/>
</dbReference>
<evidence type="ECO:0000256" key="6">
    <source>
        <dbReference type="ARBA" id="ARBA00022527"/>
    </source>
</evidence>
<dbReference type="InterPro" id="IPR036936">
    <property type="entry name" value="CRIB_dom_sf"/>
</dbReference>
<dbReference type="FunFam" id="1.10.510.10:FF:000011">
    <property type="entry name" value="Non-specific serine/threonine protein kinase"/>
    <property type="match status" value="1"/>
</dbReference>
<keyword evidence="6" id="KW-0723">Serine/threonine-protein kinase</keyword>
<feature type="compositionally biased region" description="Low complexity" evidence="14">
    <location>
        <begin position="45"/>
        <end position="58"/>
    </location>
</feature>
<dbReference type="Gene3D" id="3.90.810.10">
    <property type="entry name" value="CRIB domain"/>
    <property type="match status" value="1"/>
</dbReference>